<dbReference type="Proteomes" id="UP000177117">
    <property type="component" value="Unassembled WGS sequence"/>
</dbReference>
<reference evidence="2 3" key="1">
    <citation type="journal article" date="2016" name="Nat. Commun.">
        <title>Thousands of microbial genomes shed light on interconnected biogeochemical processes in an aquifer system.</title>
        <authorList>
            <person name="Anantharaman K."/>
            <person name="Brown C.T."/>
            <person name="Hug L.A."/>
            <person name="Sharon I."/>
            <person name="Castelle C.J."/>
            <person name="Probst A.J."/>
            <person name="Thomas B.C."/>
            <person name="Singh A."/>
            <person name="Wilkins M.J."/>
            <person name="Karaoz U."/>
            <person name="Brodie E.L."/>
            <person name="Williams K.H."/>
            <person name="Hubbard S.S."/>
            <person name="Banfield J.F."/>
        </authorList>
    </citation>
    <scope>NUCLEOTIDE SEQUENCE [LARGE SCALE GENOMIC DNA]</scope>
</reference>
<gene>
    <name evidence="2" type="ORF">A2650_02040</name>
</gene>
<comment type="caution">
    <text evidence="2">The sequence shown here is derived from an EMBL/GenBank/DDBJ whole genome shotgun (WGS) entry which is preliminary data.</text>
</comment>
<feature type="domain" description="DUF218" evidence="1">
    <location>
        <begin position="6"/>
        <end position="143"/>
    </location>
</feature>
<dbReference type="Pfam" id="PF02698">
    <property type="entry name" value="DUF218"/>
    <property type="match status" value="1"/>
</dbReference>
<proteinExistence type="predicted"/>
<organism evidence="2 3">
    <name type="scientific">Candidatus Yanofskybacteria bacterium RIFCSPHIGHO2_01_FULL_41_53</name>
    <dbReference type="NCBI Taxonomy" id="1802663"/>
    <lineage>
        <taxon>Bacteria</taxon>
        <taxon>Candidatus Yanofskyibacteriota</taxon>
    </lineage>
</organism>
<sequence>MIKKIDIITVLGGSLFKEADGNWRTTSFEDLQHNGAAGMGDNLRVIAGNLLFQTLHRKLPGSVLVSGGRGKNCNDSAKPTVSSIMKKELIALGLPGKFIAEDPHSNSTYAQLLWLSKYMNNKTGIVGIVSNEYHLPRIQAFIDWRPELNLLCDRAALISAEQILTAKDPKKWREKISDAYRTSAMQDIIAREKNGIENIKKGQYKFYV</sequence>
<dbReference type="EMBL" id="MGJD01000013">
    <property type="protein sequence ID" value="OGN00901.1"/>
    <property type="molecule type" value="Genomic_DNA"/>
</dbReference>
<name>A0A1F8EJ66_9BACT</name>
<dbReference type="InterPro" id="IPR003848">
    <property type="entry name" value="DUF218"/>
</dbReference>
<dbReference type="AlphaFoldDB" id="A0A1F8EJ66"/>
<accession>A0A1F8EJ66</accession>
<evidence type="ECO:0000313" key="2">
    <source>
        <dbReference type="EMBL" id="OGN00901.1"/>
    </source>
</evidence>
<protein>
    <recommendedName>
        <fullName evidence="1">DUF218 domain-containing protein</fullName>
    </recommendedName>
</protein>
<evidence type="ECO:0000259" key="1">
    <source>
        <dbReference type="Pfam" id="PF02698"/>
    </source>
</evidence>
<evidence type="ECO:0000313" key="3">
    <source>
        <dbReference type="Proteomes" id="UP000177117"/>
    </source>
</evidence>